<dbReference type="Proteomes" id="UP000765509">
    <property type="component" value="Unassembled WGS sequence"/>
</dbReference>
<feature type="compositionally biased region" description="Low complexity" evidence="1">
    <location>
        <begin position="197"/>
        <end position="211"/>
    </location>
</feature>
<reference evidence="2" key="1">
    <citation type="submission" date="2021-03" db="EMBL/GenBank/DDBJ databases">
        <title>Draft genome sequence of rust myrtle Austropuccinia psidii MF-1, a brazilian biotype.</title>
        <authorList>
            <person name="Quecine M.C."/>
            <person name="Pachon D.M.R."/>
            <person name="Bonatelli M.L."/>
            <person name="Correr F.H."/>
            <person name="Franceschini L.M."/>
            <person name="Leite T.F."/>
            <person name="Margarido G.R.A."/>
            <person name="Almeida C.A."/>
            <person name="Ferrarezi J.A."/>
            <person name="Labate C.A."/>
        </authorList>
    </citation>
    <scope>NUCLEOTIDE SEQUENCE</scope>
    <source>
        <strain evidence="2">MF-1</strain>
    </source>
</reference>
<feature type="region of interest" description="Disordered" evidence="1">
    <location>
        <begin position="180"/>
        <end position="239"/>
    </location>
</feature>
<feature type="compositionally biased region" description="Basic and acidic residues" evidence="1">
    <location>
        <begin position="180"/>
        <end position="191"/>
    </location>
</feature>
<comment type="caution">
    <text evidence="2">The sequence shown here is derived from an EMBL/GenBank/DDBJ whole genome shotgun (WGS) entry which is preliminary data.</text>
</comment>
<dbReference type="EMBL" id="AVOT02023127">
    <property type="protein sequence ID" value="MBW0513022.1"/>
    <property type="molecule type" value="Genomic_DNA"/>
</dbReference>
<keyword evidence="3" id="KW-1185">Reference proteome</keyword>
<feature type="compositionally biased region" description="Basic and acidic residues" evidence="1">
    <location>
        <begin position="219"/>
        <end position="239"/>
    </location>
</feature>
<proteinExistence type="predicted"/>
<evidence type="ECO:0000313" key="3">
    <source>
        <dbReference type="Proteomes" id="UP000765509"/>
    </source>
</evidence>
<dbReference type="AlphaFoldDB" id="A0A9Q3E3I0"/>
<organism evidence="2 3">
    <name type="scientific">Austropuccinia psidii MF-1</name>
    <dbReference type="NCBI Taxonomy" id="1389203"/>
    <lineage>
        <taxon>Eukaryota</taxon>
        <taxon>Fungi</taxon>
        <taxon>Dikarya</taxon>
        <taxon>Basidiomycota</taxon>
        <taxon>Pucciniomycotina</taxon>
        <taxon>Pucciniomycetes</taxon>
        <taxon>Pucciniales</taxon>
        <taxon>Sphaerophragmiaceae</taxon>
        <taxon>Austropuccinia</taxon>
    </lineage>
</organism>
<sequence>MGQLTQEVAPRDNSRDTAFKSPYMKAPDYFDGTQAHKLKGTIQKKVLYSTSFLTGRAEKCIEPYLSNISNEDPSYLLNNWQLFETQLFTLIGDPNEVRKAEKEFYYLRMKESVHVSLYIAAFRSIISRIGDCSEREYIHFDQEGLASRLLDILVSHPGGFYSLQELMEITLELDNRYHERKKEKGSNKEMKPPVTVSNSSRPPQDSSSNNPNHKKNKKEKFFQISKDKPFATPLNEEKK</sequence>
<name>A0A9Q3E3I0_9BASI</name>
<accession>A0A9Q3E3I0</accession>
<evidence type="ECO:0000256" key="1">
    <source>
        <dbReference type="SAM" id="MobiDB-lite"/>
    </source>
</evidence>
<gene>
    <name evidence="2" type="ORF">O181_052737</name>
</gene>
<evidence type="ECO:0000313" key="2">
    <source>
        <dbReference type="EMBL" id="MBW0513022.1"/>
    </source>
</evidence>
<evidence type="ECO:0008006" key="4">
    <source>
        <dbReference type="Google" id="ProtNLM"/>
    </source>
</evidence>
<protein>
    <recommendedName>
        <fullName evidence="4">Retrotransposon gag domain-containing protein</fullName>
    </recommendedName>
</protein>